<keyword evidence="2" id="KW-0645">Protease</keyword>
<keyword evidence="6" id="KW-0732">Signal</keyword>
<evidence type="ECO:0000256" key="2">
    <source>
        <dbReference type="ARBA" id="ARBA00022670"/>
    </source>
</evidence>
<dbReference type="SUPFAM" id="SSF52317">
    <property type="entry name" value="Class I glutamine amidotransferase-like"/>
    <property type="match status" value="1"/>
</dbReference>
<dbReference type="Gene3D" id="3.40.50.880">
    <property type="match status" value="1"/>
</dbReference>
<proteinExistence type="inferred from homology"/>
<dbReference type="Pfam" id="PF03575">
    <property type="entry name" value="Peptidase_S51"/>
    <property type="match status" value="1"/>
</dbReference>
<dbReference type="InterPro" id="IPR005320">
    <property type="entry name" value="Peptidase_S51"/>
</dbReference>
<dbReference type="Proteomes" id="UP001610631">
    <property type="component" value="Unassembled WGS sequence"/>
</dbReference>
<dbReference type="PROSITE" id="PS51318">
    <property type="entry name" value="TAT"/>
    <property type="match status" value="1"/>
</dbReference>
<evidence type="ECO:0000256" key="5">
    <source>
        <dbReference type="SAM" id="MobiDB-lite"/>
    </source>
</evidence>
<dbReference type="PANTHER" id="PTHR36175">
    <property type="entry name" value="CYANOPHYCINASE"/>
    <property type="match status" value="1"/>
</dbReference>
<protein>
    <submittedName>
        <fullName evidence="7">Cyanophycinase</fullName>
        <ecNumber evidence="7">3.4.15.6</ecNumber>
    </submittedName>
</protein>
<dbReference type="InterPro" id="IPR006311">
    <property type="entry name" value="TAT_signal"/>
</dbReference>
<dbReference type="GO" id="GO:0008241">
    <property type="term" value="F:peptidyl-dipeptidase activity"/>
    <property type="evidence" value="ECO:0007669"/>
    <property type="project" value="UniProtKB-EC"/>
</dbReference>
<dbReference type="EC" id="3.4.15.6" evidence="7"/>
<organism evidence="7 8">
    <name type="scientific">Streptomyces racemochromogenes</name>
    <dbReference type="NCBI Taxonomy" id="67353"/>
    <lineage>
        <taxon>Bacteria</taxon>
        <taxon>Bacillati</taxon>
        <taxon>Actinomycetota</taxon>
        <taxon>Actinomycetes</taxon>
        <taxon>Kitasatosporales</taxon>
        <taxon>Streptomycetaceae</taxon>
        <taxon>Streptomyces</taxon>
    </lineage>
</organism>
<keyword evidence="7" id="KW-0121">Carboxypeptidase</keyword>
<reference evidence="7 8" key="1">
    <citation type="submission" date="2024-03" db="EMBL/GenBank/DDBJ databases">
        <title>Whole genome sequencing of Streptomyces racemochromogenes, to identify antimicrobial biosynthetic gene clusters.</title>
        <authorList>
            <person name="Suryawanshi P."/>
            <person name="Krishnaraj P.U."/>
            <person name="Arun Y.P."/>
            <person name="Suryawanshi M.P."/>
            <person name="Rakshit O."/>
        </authorList>
    </citation>
    <scope>NUCLEOTIDE SEQUENCE [LARGE SCALE GENOMIC DNA]</scope>
    <source>
        <strain evidence="7 8">AUDT626</strain>
    </source>
</reference>
<feature type="signal peptide" evidence="6">
    <location>
        <begin position="1"/>
        <end position="30"/>
    </location>
</feature>
<comment type="similarity">
    <text evidence="1">Belongs to the peptidase S51 family.</text>
</comment>
<evidence type="ECO:0000256" key="4">
    <source>
        <dbReference type="ARBA" id="ARBA00022825"/>
    </source>
</evidence>
<gene>
    <name evidence="7" type="ORF">WDV06_20110</name>
</gene>
<sequence length="428" mass="44632">MPVPTRARRTVLAGSTALVLALALAPSAQAHTATPALGHGSLVLIGGGLKADNTQVYGEIIRRAGGSKARIGVLTAASIPAGQDPDAADPDKCSNSACNGAYYAALFKRYGASDSRWIPIDLDHITNADSDEVVRQVDSMTGFFFGGGDQYRYVTTLLHGSAHTDSKVLAAIRAKLAAGAVVSGSSAGAQIAAGADMVTGGDSYEALRDGSSPGYFDDPARLGYLPEGGFGFLRSGLIDTHTGTSGREGRALRLAADTGHDRVYALEENTALIVDDPGTTRERLRVLGPQGVAVLDLRQARGKNLHAGWSLTGARYDYLTTGDRYDPSRRQPLPASGKRPLIPRSASPVPANSDVFHSSANPAGIPYSFLNTARALAGSTQCTTTAGTFESGPRFTVTFSKQPGFTAWTSDDVTAHTVTGLRIAVAPE</sequence>
<keyword evidence="3 7" id="KW-0378">Hydrolase</keyword>
<dbReference type="PANTHER" id="PTHR36175:SF1">
    <property type="entry name" value="CYANOPHYCINASE"/>
    <property type="match status" value="1"/>
</dbReference>
<feature type="chain" id="PRO_5047463961" evidence="6">
    <location>
        <begin position="31"/>
        <end position="428"/>
    </location>
</feature>
<evidence type="ECO:0000313" key="7">
    <source>
        <dbReference type="EMBL" id="MFH7597383.1"/>
    </source>
</evidence>
<evidence type="ECO:0000256" key="1">
    <source>
        <dbReference type="ARBA" id="ARBA00006534"/>
    </source>
</evidence>
<dbReference type="RefSeq" id="WP_395511160.1">
    <property type="nucleotide sequence ID" value="NZ_JBBDHD010000051.1"/>
</dbReference>
<evidence type="ECO:0000256" key="3">
    <source>
        <dbReference type="ARBA" id="ARBA00022801"/>
    </source>
</evidence>
<dbReference type="CDD" id="cd03145">
    <property type="entry name" value="GAT1_cyanophycinase"/>
    <property type="match status" value="1"/>
</dbReference>
<keyword evidence="8" id="KW-1185">Reference proteome</keyword>
<name>A0ABW7PG58_9ACTN</name>
<keyword evidence="4" id="KW-0720">Serine protease</keyword>
<comment type="caution">
    <text evidence="7">The sequence shown here is derived from an EMBL/GenBank/DDBJ whole genome shotgun (WGS) entry which is preliminary data.</text>
</comment>
<accession>A0ABW7PG58</accession>
<evidence type="ECO:0000313" key="8">
    <source>
        <dbReference type="Proteomes" id="UP001610631"/>
    </source>
</evidence>
<dbReference type="InterPro" id="IPR029062">
    <property type="entry name" value="Class_I_gatase-like"/>
</dbReference>
<evidence type="ECO:0000256" key="6">
    <source>
        <dbReference type="SAM" id="SignalP"/>
    </source>
</evidence>
<dbReference type="EMBL" id="JBBDHD010000051">
    <property type="protein sequence ID" value="MFH7597383.1"/>
    <property type="molecule type" value="Genomic_DNA"/>
</dbReference>
<feature type="region of interest" description="Disordered" evidence="5">
    <location>
        <begin position="322"/>
        <end position="349"/>
    </location>
</feature>
<dbReference type="GO" id="GO:0004180">
    <property type="term" value="F:carboxypeptidase activity"/>
    <property type="evidence" value="ECO:0007669"/>
    <property type="project" value="UniProtKB-KW"/>
</dbReference>